<dbReference type="RefSeq" id="WP_184370294.1">
    <property type="nucleotide sequence ID" value="NZ_BAAAKM010000067.1"/>
</dbReference>
<dbReference type="AlphaFoldDB" id="A0A840WR00"/>
<organism evidence="1 2">
    <name type="scientific">Nocardiopsis metallicus</name>
    <dbReference type="NCBI Taxonomy" id="179819"/>
    <lineage>
        <taxon>Bacteria</taxon>
        <taxon>Bacillati</taxon>
        <taxon>Actinomycetota</taxon>
        <taxon>Actinomycetes</taxon>
        <taxon>Streptosporangiales</taxon>
        <taxon>Nocardiopsidaceae</taxon>
        <taxon>Nocardiopsis</taxon>
    </lineage>
</organism>
<reference evidence="1 2" key="1">
    <citation type="submission" date="2020-08" db="EMBL/GenBank/DDBJ databases">
        <title>Sequencing the genomes of 1000 actinobacteria strains.</title>
        <authorList>
            <person name="Klenk H.-P."/>
        </authorList>
    </citation>
    <scope>NUCLEOTIDE SEQUENCE [LARGE SCALE GENOMIC DNA]</scope>
    <source>
        <strain evidence="1 2">DSM 44598</strain>
    </source>
</reference>
<accession>A0A840WR00</accession>
<evidence type="ECO:0000313" key="1">
    <source>
        <dbReference type="EMBL" id="MBB5495431.1"/>
    </source>
</evidence>
<proteinExistence type="predicted"/>
<name>A0A840WR00_9ACTN</name>
<evidence type="ECO:0000313" key="2">
    <source>
        <dbReference type="Proteomes" id="UP000579647"/>
    </source>
</evidence>
<comment type="caution">
    <text evidence="1">The sequence shown here is derived from an EMBL/GenBank/DDBJ whole genome shotgun (WGS) entry which is preliminary data.</text>
</comment>
<protein>
    <submittedName>
        <fullName evidence="1">Uncharacterized protein</fullName>
    </submittedName>
</protein>
<gene>
    <name evidence="1" type="ORF">HNR07_006568</name>
</gene>
<keyword evidence="2" id="KW-1185">Reference proteome</keyword>
<dbReference type="EMBL" id="JACHDO010000001">
    <property type="protein sequence ID" value="MBB5495431.1"/>
    <property type="molecule type" value="Genomic_DNA"/>
</dbReference>
<dbReference type="Proteomes" id="UP000579647">
    <property type="component" value="Unassembled WGS sequence"/>
</dbReference>
<sequence>MNNSVYVGNAGRDAALDRGWLLGHFKDSGDPRHSGDVEIKWGVHEAGEERSVWVSAEEPVVLTVRWPSAPGYRVPEQ</sequence>